<name>A0A6J5SJK1_9CAUD</name>
<organism evidence="3">
    <name type="scientific">uncultured Caudovirales phage</name>
    <dbReference type="NCBI Taxonomy" id="2100421"/>
    <lineage>
        <taxon>Viruses</taxon>
        <taxon>Duplodnaviria</taxon>
        <taxon>Heunggongvirae</taxon>
        <taxon>Uroviricota</taxon>
        <taxon>Caudoviricetes</taxon>
        <taxon>Peduoviridae</taxon>
        <taxon>Maltschvirus</taxon>
        <taxon>Maltschvirus maltsch</taxon>
    </lineage>
</organism>
<evidence type="ECO:0000313" key="3">
    <source>
        <dbReference type="EMBL" id="CAB4213971.1"/>
    </source>
</evidence>
<evidence type="ECO:0000313" key="4">
    <source>
        <dbReference type="EMBL" id="CAB5228428.1"/>
    </source>
</evidence>
<gene>
    <name evidence="2" type="ORF">UFOVP1095_17</name>
    <name evidence="3" type="ORF">UFOVP1452_17</name>
    <name evidence="4" type="ORF">UFOVP1540_46</name>
    <name evidence="1" type="ORF">UFOVP918_17</name>
</gene>
<reference evidence="3" key="1">
    <citation type="submission" date="2020-05" db="EMBL/GenBank/DDBJ databases">
        <authorList>
            <person name="Chiriac C."/>
            <person name="Salcher M."/>
            <person name="Ghai R."/>
            <person name="Kavagutti S V."/>
        </authorList>
    </citation>
    <scope>NUCLEOTIDE SEQUENCE</scope>
</reference>
<dbReference type="EMBL" id="LR796867">
    <property type="protein sequence ID" value="CAB4171394.1"/>
    <property type="molecule type" value="Genomic_DNA"/>
</dbReference>
<protein>
    <submittedName>
        <fullName evidence="3">Uncharacterized protein</fullName>
    </submittedName>
</protein>
<dbReference type="EMBL" id="LR798384">
    <property type="protein sequence ID" value="CAB5228428.1"/>
    <property type="molecule type" value="Genomic_DNA"/>
</dbReference>
<evidence type="ECO:0000313" key="1">
    <source>
        <dbReference type="EMBL" id="CAB4171394.1"/>
    </source>
</evidence>
<dbReference type="EMBL" id="LR797401">
    <property type="protein sequence ID" value="CAB4213971.1"/>
    <property type="molecule type" value="Genomic_DNA"/>
</dbReference>
<sequence>MKLTGQRNQCPTCKLYFNGNAAFDKHRTGEFGKNRRCMSQDEMQGRGMAVNAAGFWVTALNVKFWDTSK</sequence>
<evidence type="ECO:0000313" key="2">
    <source>
        <dbReference type="EMBL" id="CAB4182389.1"/>
    </source>
</evidence>
<proteinExistence type="predicted"/>
<accession>A0A6J5SJK1</accession>
<dbReference type="EMBL" id="LR797032">
    <property type="protein sequence ID" value="CAB4182389.1"/>
    <property type="molecule type" value="Genomic_DNA"/>
</dbReference>